<keyword evidence="5" id="KW-1185">Reference proteome</keyword>
<proteinExistence type="predicted"/>
<dbReference type="GO" id="GO:0008270">
    <property type="term" value="F:zinc ion binding"/>
    <property type="evidence" value="ECO:0007669"/>
    <property type="project" value="InterPro"/>
</dbReference>
<feature type="domain" description="DNA primase/helicase Gp4 N-terminal Bacteriophage T7-like" evidence="1">
    <location>
        <begin position="31"/>
        <end position="66"/>
    </location>
</feature>
<dbReference type="Pfam" id="PF13362">
    <property type="entry name" value="Toprim_3"/>
    <property type="match status" value="1"/>
</dbReference>
<dbReference type="EMBL" id="JADRCP010000001">
    <property type="protein sequence ID" value="MBK5175519.1"/>
    <property type="molecule type" value="Genomic_DNA"/>
</dbReference>
<dbReference type="InterPro" id="IPR055570">
    <property type="entry name" value="DUF7146"/>
</dbReference>
<evidence type="ECO:0000313" key="2">
    <source>
        <dbReference type="EMBL" id="MBK5072210.1"/>
    </source>
</evidence>
<dbReference type="Pfam" id="PF23639">
    <property type="entry name" value="DUF7146"/>
    <property type="match status" value="1"/>
</dbReference>
<evidence type="ECO:0000313" key="5">
    <source>
        <dbReference type="Proteomes" id="UP001296969"/>
    </source>
</evidence>
<dbReference type="InterPro" id="IPR013237">
    <property type="entry name" value="Phage_T7_Gp4_N"/>
</dbReference>
<sequence length="325" mass="36453">MTRRKTTEAVIGRWPDIFEHYKLPPVTGKRHFPGECPICKSKGSIRIDDREGRGTFICKCNAGDGWKLLELTQRKDFKTLASEVDKIIGNEYIKDISENTKKDDRSALRKWVSHKFSSLLNLKGTPAESYLNLRGIHCLPLEQIRYCDNQPANGKAYQAIYSLATDDKGSLCYLHRTLLDGDKKANVDHPKKMKALQEDSYLSYANSIAIRMFPPASTLGIAEGIETALSCKQIYGVNTWSVMNANIMEKFRVPTGVKHLIIFADMDPHSATGHSAAFACAHSNLTVRNDLVKVSVRWGDNGDFNDLLINGDQVRELTFTKRVAA</sequence>
<accession>A0A9D7FRM3</accession>
<dbReference type="AlphaFoldDB" id="A0A9D7FRM3"/>
<evidence type="ECO:0000313" key="3">
    <source>
        <dbReference type="EMBL" id="MBK5175519.1"/>
    </source>
</evidence>
<dbReference type="Pfam" id="PF08273">
    <property type="entry name" value="Zn_Ribbon_Prim"/>
    <property type="match status" value="1"/>
</dbReference>
<dbReference type="GO" id="GO:0004386">
    <property type="term" value="F:helicase activity"/>
    <property type="evidence" value="ECO:0007669"/>
    <property type="project" value="InterPro"/>
</dbReference>
<evidence type="ECO:0000259" key="1">
    <source>
        <dbReference type="SMART" id="SM00778"/>
    </source>
</evidence>
<dbReference type="Proteomes" id="UP001296969">
    <property type="component" value="Unassembled WGS sequence"/>
</dbReference>
<dbReference type="CDD" id="cd01029">
    <property type="entry name" value="TOPRIM_primases"/>
    <property type="match status" value="1"/>
</dbReference>
<dbReference type="Proteomes" id="UP000807542">
    <property type="component" value="Unassembled WGS sequence"/>
</dbReference>
<dbReference type="EMBL" id="JADRCQ010000001">
    <property type="protein sequence ID" value="MBK5072210.1"/>
    <property type="molecule type" value="Genomic_DNA"/>
</dbReference>
<gene>
    <name evidence="3" type="ORF">I2492_04165</name>
    <name evidence="2" type="ORF">I2493_04165</name>
</gene>
<protein>
    <submittedName>
        <fullName evidence="3">Toprim domain-containing protein</fullName>
    </submittedName>
</protein>
<evidence type="ECO:0000313" key="4">
    <source>
        <dbReference type="Proteomes" id="UP000807542"/>
    </source>
</evidence>
<dbReference type="SMART" id="SM00778">
    <property type="entry name" value="Prim_Zn_Ribbon"/>
    <property type="match status" value="1"/>
</dbReference>
<name>A0A9D7FRM3_9GAMM</name>
<organism evidence="3 4">
    <name type="scientific">Limnobaculum xujianqingii</name>
    <dbReference type="NCBI Taxonomy" id="2738837"/>
    <lineage>
        <taxon>Bacteria</taxon>
        <taxon>Pseudomonadati</taxon>
        <taxon>Pseudomonadota</taxon>
        <taxon>Gammaproteobacteria</taxon>
        <taxon>Enterobacterales</taxon>
        <taxon>Budviciaceae</taxon>
        <taxon>Limnobaculum</taxon>
    </lineage>
</organism>
<dbReference type="InterPro" id="IPR034154">
    <property type="entry name" value="TOPRIM_DnaG/twinkle"/>
</dbReference>
<comment type="caution">
    <text evidence="3">The sequence shown here is derived from an EMBL/GenBank/DDBJ whole genome shotgun (WGS) entry which is preliminary data.</text>
</comment>
<dbReference type="RefSeq" id="WP_228398131.1">
    <property type="nucleotide sequence ID" value="NZ_JADRCP010000001.1"/>
</dbReference>
<dbReference type="InterPro" id="IPR006171">
    <property type="entry name" value="TOPRIM_dom"/>
</dbReference>
<reference evidence="3 5" key="1">
    <citation type="submission" date="2020-11" db="EMBL/GenBank/DDBJ databases">
        <title>Insectihabitans protaetiae gen. nov. sp. nov. and Insectihabitans allomyrinae sp. nov., isolated from larvae of Protaetia brevitarsis seulensis and Allomyrina dichotoma, respectively.</title>
        <authorList>
            <person name="Lee S.D."/>
            <person name="Byeon Y.-S."/>
            <person name="Kim S.-M."/>
            <person name="Yang H.L."/>
            <person name="Kim I.S."/>
        </authorList>
    </citation>
    <scope>NUCLEOTIDE SEQUENCE</scope>
    <source>
        <strain evidence="3">CWB-B4</strain>
        <strain evidence="2 5">CWB-B43</strain>
    </source>
</reference>